<dbReference type="Proteomes" id="UP000198287">
    <property type="component" value="Unassembled WGS sequence"/>
</dbReference>
<keyword evidence="2" id="KW-1185">Reference proteome</keyword>
<gene>
    <name evidence="1" type="ORF">Fcan01_16111</name>
</gene>
<dbReference type="AlphaFoldDB" id="A0A226DVH5"/>
<name>A0A226DVH5_FOLCA</name>
<sequence length="331" mass="37700">MKRPGSPAWIISSHAHIGIIPTVLSYPDVVVLNATLPLPLTYTTAEYVGGNQIYILGGDSSTTKLDTIYRFNITDETVTLVGHLPGLSYTGGSAFIPTEGVILLMGGGFWVPNLILISLNHTEDTISSTIEGNIGNNDLMFTRVAWDSTRRQGYIVGKPYYENPGQGFYRYDPAVDNVQERVQLIMDVWPWDVANVASFYDSVTDKVYFLGGYKWQGTVRQDTIYEWDPTNETLTLLEERLPIEEADGKLIWDQETGTAWMFHHSTITPMLMFFKPETREVGSFHLEHFMDHSATRFGIAWVPEPKRMYMFGGNYEEWFEYATNRIQYIQL</sequence>
<dbReference type="EMBL" id="LNIX01000010">
    <property type="protein sequence ID" value="OXA49263.1"/>
    <property type="molecule type" value="Genomic_DNA"/>
</dbReference>
<protein>
    <submittedName>
        <fullName evidence="1">Uncharacterized protein</fullName>
    </submittedName>
</protein>
<dbReference type="Gene3D" id="2.120.10.80">
    <property type="entry name" value="Kelch-type beta propeller"/>
    <property type="match status" value="1"/>
</dbReference>
<reference evidence="1 2" key="1">
    <citation type="submission" date="2015-12" db="EMBL/GenBank/DDBJ databases">
        <title>The genome of Folsomia candida.</title>
        <authorList>
            <person name="Faddeeva A."/>
            <person name="Derks M.F."/>
            <person name="Anvar Y."/>
            <person name="Smit S."/>
            <person name="Van Straalen N."/>
            <person name="Roelofs D."/>
        </authorList>
    </citation>
    <scope>NUCLEOTIDE SEQUENCE [LARGE SCALE GENOMIC DNA]</scope>
    <source>
        <strain evidence="1 2">VU population</strain>
        <tissue evidence="1">Whole body</tissue>
    </source>
</reference>
<dbReference type="SUPFAM" id="SSF117281">
    <property type="entry name" value="Kelch motif"/>
    <property type="match status" value="1"/>
</dbReference>
<evidence type="ECO:0000313" key="1">
    <source>
        <dbReference type="EMBL" id="OXA49263.1"/>
    </source>
</evidence>
<accession>A0A226DVH5</accession>
<dbReference type="InterPro" id="IPR015915">
    <property type="entry name" value="Kelch-typ_b-propeller"/>
</dbReference>
<comment type="caution">
    <text evidence="1">The sequence shown here is derived from an EMBL/GenBank/DDBJ whole genome shotgun (WGS) entry which is preliminary data.</text>
</comment>
<proteinExistence type="predicted"/>
<evidence type="ECO:0000313" key="2">
    <source>
        <dbReference type="Proteomes" id="UP000198287"/>
    </source>
</evidence>
<organism evidence="1 2">
    <name type="scientific">Folsomia candida</name>
    <name type="common">Springtail</name>
    <dbReference type="NCBI Taxonomy" id="158441"/>
    <lineage>
        <taxon>Eukaryota</taxon>
        <taxon>Metazoa</taxon>
        <taxon>Ecdysozoa</taxon>
        <taxon>Arthropoda</taxon>
        <taxon>Hexapoda</taxon>
        <taxon>Collembola</taxon>
        <taxon>Entomobryomorpha</taxon>
        <taxon>Isotomoidea</taxon>
        <taxon>Isotomidae</taxon>
        <taxon>Proisotominae</taxon>
        <taxon>Folsomia</taxon>
    </lineage>
</organism>